<sequence>MTEESYLALHRQGRLYGPTDHELVLRTPFEVRQFTRDAQGSLRGDIDMTAFHQNPLSEERLRELRYLWDVERSTMGQVRHVVVSYTNKESRVAAFLTTWAYERHWIADAYQAVLEAHGQDVSGPVEHDHLLLDRVERALDNLAPMTDSVWTNLFGEDVVAGQMARGWAREAAVRAALETFDDAAAHPDLSALLRRVVELKSVHQRFFAVETSERVRRSPRAASFARRYVSFGFNPLRPVGVSRAAFREFVVSLCPTVRDTSRLLQRADEPLQRTHETAGTEPLRRALERDQVVNRYALF</sequence>
<proteinExistence type="predicted"/>
<accession>A0ABN2Y7U1</accession>
<evidence type="ECO:0000313" key="1">
    <source>
        <dbReference type="EMBL" id="GAA2121515.1"/>
    </source>
</evidence>
<comment type="caution">
    <text evidence="1">The sequence shown here is derived from an EMBL/GenBank/DDBJ whole genome shotgun (WGS) entry which is preliminary data.</text>
</comment>
<dbReference type="RefSeq" id="WP_344225268.1">
    <property type="nucleotide sequence ID" value="NZ_BAAAQA010000026.1"/>
</dbReference>
<protein>
    <submittedName>
        <fullName evidence="1">Uncharacterized protein</fullName>
    </submittedName>
</protein>
<dbReference type="EMBL" id="BAAAQA010000026">
    <property type="protein sequence ID" value="GAA2121515.1"/>
    <property type="molecule type" value="Genomic_DNA"/>
</dbReference>
<organism evidence="1 2">
    <name type="scientific">Kocuria atrinae</name>
    <dbReference type="NCBI Taxonomy" id="592377"/>
    <lineage>
        <taxon>Bacteria</taxon>
        <taxon>Bacillati</taxon>
        <taxon>Actinomycetota</taxon>
        <taxon>Actinomycetes</taxon>
        <taxon>Micrococcales</taxon>
        <taxon>Micrococcaceae</taxon>
        <taxon>Kocuria</taxon>
    </lineage>
</organism>
<reference evidence="2" key="1">
    <citation type="journal article" date="2019" name="Int. J. Syst. Evol. Microbiol.">
        <title>The Global Catalogue of Microorganisms (GCM) 10K type strain sequencing project: providing services to taxonomists for standard genome sequencing and annotation.</title>
        <authorList>
            <consortium name="The Broad Institute Genomics Platform"/>
            <consortium name="The Broad Institute Genome Sequencing Center for Infectious Disease"/>
            <person name="Wu L."/>
            <person name="Ma J."/>
        </authorList>
    </citation>
    <scope>NUCLEOTIDE SEQUENCE [LARGE SCALE GENOMIC DNA]</scope>
    <source>
        <strain evidence="2">JCM 15914</strain>
    </source>
</reference>
<keyword evidence="2" id="KW-1185">Reference proteome</keyword>
<dbReference type="InterPro" id="IPR012348">
    <property type="entry name" value="RNR-like"/>
</dbReference>
<evidence type="ECO:0000313" key="2">
    <source>
        <dbReference type="Proteomes" id="UP001500166"/>
    </source>
</evidence>
<dbReference type="Gene3D" id="1.10.620.20">
    <property type="entry name" value="Ribonucleotide Reductase, subunit A"/>
    <property type="match status" value="1"/>
</dbReference>
<gene>
    <name evidence="1" type="ORF">GCM10009824_24040</name>
</gene>
<name>A0ABN2Y7U1_9MICC</name>
<dbReference type="Proteomes" id="UP001500166">
    <property type="component" value="Unassembled WGS sequence"/>
</dbReference>